<gene>
    <name evidence="2" type="ORF">MACH21_30410</name>
</gene>
<keyword evidence="1" id="KW-1133">Transmembrane helix</keyword>
<feature type="transmembrane region" description="Helical" evidence="1">
    <location>
        <begin position="7"/>
        <end position="25"/>
    </location>
</feature>
<evidence type="ECO:0000313" key="2">
    <source>
        <dbReference type="EMBL" id="BDW86864.1"/>
    </source>
</evidence>
<accession>A0AA48KK59</accession>
<keyword evidence="1" id="KW-0812">Transmembrane</keyword>
<feature type="transmembrane region" description="Helical" evidence="1">
    <location>
        <begin position="37"/>
        <end position="54"/>
    </location>
</feature>
<evidence type="ECO:0000313" key="3">
    <source>
        <dbReference type="Proteomes" id="UP001337723"/>
    </source>
</evidence>
<reference evidence="2 3" key="1">
    <citation type="submission" date="2023-01" db="EMBL/GenBank/DDBJ databases">
        <title>Complete genome sequence of Roseicyclus marinus strain Dej080120_10.</title>
        <authorList>
            <person name="Ueki S."/>
            <person name="Maruyama F."/>
        </authorList>
    </citation>
    <scope>NUCLEOTIDE SEQUENCE [LARGE SCALE GENOMIC DNA]</scope>
    <source>
        <strain evidence="2 3">Dej080120_10</strain>
    </source>
</reference>
<proteinExistence type="predicted"/>
<dbReference type="Proteomes" id="UP001337723">
    <property type="component" value="Chromosome"/>
</dbReference>
<sequence>MRFDPGLALGCLGAVALMAILIVEMPTVPVALAGADFGWPGLVGCLAVALVMRWQIGGIGRIPDAVRLGLAEGVGWVGARIARADGRRGLCARPALARADVGTPCIGGAAPRAAGGVEADLPRAPAFIVCPVAVSRLARLREGAGPVPACRAWLQWARGKVI</sequence>
<keyword evidence="3" id="KW-1185">Reference proteome</keyword>
<name>A0AA48KK59_9RHOB</name>
<dbReference type="EMBL" id="AP027266">
    <property type="protein sequence ID" value="BDW86864.1"/>
    <property type="molecule type" value="Genomic_DNA"/>
</dbReference>
<dbReference type="AlphaFoldDB" id="A0AA48KK59"/>
<organism evidence="2 3">
    <name type="scientific">Roseicyclus marinus</name>
    <dbReference type="NCBI Taxonomy" id="2161673"/>
    <lineage>
        <taxon>Bacteria</taxon>
        <taxon>Pseudomonadati</taxon>
        <taxon>Pseudomonadota</taxon>
        <taxon>Alphaproteobacteria</taxon>
        <taxon>Rhodobacterales</taxon>
        <taxon>Roseobacteraceae</taxon>
        <taxon>Roseicyclus</taxon>
    </lineage>
</organism>
<keyword evidence="1" id="KW-0472">Membrane</keyword>
<evidence type="ECO:0000256" key="1">
    <source>
        <dbReference type="SAM" id="Phobius"/>
    </source>
</evidence>
<protein>
    <submittedName>
        <fullName evidence="2">Uncharacterized protein</fullName>
    </submittedName>
</protein>
<dbReference type="RefSeq" id="WP_338272928.1">
    <property type="nucleotide sequence ID" value="NZ_AP027266.1"/>
</dbReference>
<dbReference type="KEGG" id="rmai:MACH21_30410"/>